<feature type="region of interest" description="Disordered" evidence="1">
    <location>
        <begin position="1"/>
        <end position="38"/>
    </location>
</feature>
<gene>
    <name evidence="2" type="ORF">Scep_008086</name>
</gene>
<protein>
    <submittedName>
        <fullName evidence="2">Uncharacterized protein</fullName>
    </submittedName>
</protein>
<evidence type="ECO:0000313" key="2">
    <source>
        <dbReference type="EMBL" id="KAK9149329.1"/>
    </source>
</evidence>
<feature type="compositionally biased region" description="Polar residues" evidence="1">
    <location>
        <begin position="74"/>
        <end position="83"/>
    </location>
</feature>
<evidence type="ECO:0000256" key="1">
    <source>
        <dbReference type="SAM" id="MobiDB-lite"/>
    </source>
</evidence>
<dbReference type="AlphaFoldDB" id="A0AAP0KD01"/>
<keyword evidence="3" id="KW-1185">Reference proteome</keyword>
<evidence type="ECO:0000313" key="3">
    <source>
        <dbReference type="Proteomes" id="UP001419268"/>
    </source>
</evidence>
<feature type="compositionally biased region" description="Polar residues" evidence="1">
    <location>
        <begin position="1"/>
        <end position="14"/>
    </location>
</feature>
<comment type="caution">
    <text evidence="2">The sequence shown here is derived from an EMBL/GenBank/DDBJ whole genome shotgun (WGS) entry which is preliminary data.</text>
</comment>
<name>A0AAP0KD01_9MAGN</name>
<dbReference type="Proteomes" id="UP001419268">
    <property type="component" value="Unassembled WGS sequence"/>
</dbReference>
<organism evidence="2 3">
    <name type="scientific">Stephania cephalantha</name>
    <dbReference type="NCBI Taxonomy" id="152367"/>
    <lineage>
        <taxon>Eukaryota</taxon>
        <taxon>Viridiplantae</taxon>
        <taxon>Streptophyta</taxon>
        <taxon>Embryophyta</taxon>
        <taxon>Tracheophyta</taxon>
        <taxon>Spermatophyta</taxon>
        <taxon>Magnoliopsida</taxon>
        <taxon>Ranunculales</taxon>
        <taxon>Menispermaceae</taxon>
        <taxon>Menispermoideae</taxon>
        <taxon>Cissampelideae</taxon>
        <taxon>Stephania</taxon>
    </lineage>
</organism>
<reference evidence="2 3" key="1">
    <citation type="submission" date="2024-01" db="EMBL/GenBank/DDBJ databases">
        <title>Genome assemblies of Stephania.</title>
        <authorList>
            <person name="Yang L."/>
        </authorList>
    </citation>
    <scope>NUCLEOTIDE SEQUENCE [LARGE SCALE GENOMIC DNA]</scope>
    <source>
        <strain evidence="2">JXDWG</strain>
        <tissue evidence="2">Leaf</tissue>
    </source>
</reference>
<feature type="compositionally biased region" description="Polar residues" evidence="1">
    <location>
        <begin position="23"/>
        <end position="38"/>
    </location>
</feature>
<proteinExistence type="predicted"/>
<accession>A0AAP0KD01</accession>
<sequence length="126" mass="14083">MHTPSQRSRTTSQKFLRRRLTKSSDLGSMQRATCASGNQETRIWWKEISKIRDPHQCTSQDPENINGLTPNVSLNIGESNKASINGKATADSDGGKMKKQDPQRSYKIKSILCSEWAQLGFQAQTA</sequence>
<feature type="region of interest" description="Disordered" evidence="1">
    <location>
        <begin position="74"/>
        <end position="103"/>
    </location>
</feature>
<feature type="compositionally biased region" description="Basic and acidic residues" evidence="1">
    <location>
        <begin position="93"/>
        <end position="103"/>
    </location>
</feature>
<dbReference type="EMBL" id="JBBNAG010000003">
    <property type="protein sequence ID" value="KAK9149329.1"/>
    <property type="molecule type" value="Genomic_DNA"/>
</dbReference>